<evidence type="ECO:0000313" key="4">
    <source>
        <dbReference type="Proteomes" id="UP000036955"/>
    </source>
</evidence>
<sequence>MRHSPFTAVYDACVLYPAPLRDFLMWLALSGRFRARWSLEIHNEWKRNLLKNRPDLTTEQLDRTSDLMDQAIPDACVSGYEKLIEGLTLPDVDDRHVLAAAIRCNASVIVTFNQKDFPDETLGPFGIEAQHPDEFVDNLFDLDPAAVVAAAQRQRKQLKMPPMDVGTYLDLLFRQGLIQSSKALTNYRAIL</sequence>
<feature type="domain" description="VapC50 C-terminal" evidence="2">
    <location>
        <begin position="132"/>
        <end position="184"/>
    </location>
</feature>
<dbReference type="AlphaFoldDB" id="A0A0L1M3F8"/>
<feature type="domain" description="PIN" evidence="1">
    <location>
        <begin position="8"/>
        <end position="115"/>
    </location>
</feature>
<dbReference type="Pfam" id="PF13470">
    <property type="entry name" value="PIN_3"/>
    <property type="match status" value="1"/>
</dbReference>
<reference evidence="3 4" key="1">
    <citation type="submission" date="2015-06" db="EMBL/GenBank/DDBJ databases">
        <authorList>
            <person name="Hoefler B.C."/>
            <person name="Straight P.D."/>
        </authorList>
    </citation>
    <scope>NUCLEOTIDE SEQUENCE [LARGE SCALE GENOMIC DNA]</scope>
    <source>
        <strain evidence="3 4">Riq4</strain>
    </source>
</reference>
<gene>
    <name evidence="3" type="ORF">ACS77_21690</name>
</gene>
<protein>
    <submittedName>
        <fullName evidence="3">Toxin-antitoxin system, toxin component, PIN family protein</fullName>
    </submittedName>
</protein>
<proteinExistence type="predicted"/>
<dbReference type="OrthoDB" id="211933at2"/>
<name>A0A0L1M3F8_PSESX</name>
<dbReference type="EMBL" id="LFQK01000041">
    <property type="protein sequence ID" value="KNH23098.1"/>
    <property type="molecule type" value="Genomic_DNA"/>
</dbReference>
<evidence type="ECO:0000259" key="1">
    <source>
        <dbReference type="Pfam" id="PF13470"/>
    </source>
</evidence>
<dbReference type="PATRIC" id="fig|317.197.peg.4249"/>
<evidence type="ECO:0000259" key="2">
    <source>
        <dbReference type="Pfam" id="PF26343"/>
    </source>
</evidence>
<dbReference type="InterPro" id="IPR058652">
    <property type="entry name" value="VapC50_C"/>
</dbReference>
<dbReference type="InterPro" id="IPR002716">
    <property type="entry name" value="PIN_dom"/>
</dbReference>
<accession>A0A0L1M3F8</accession>
<comment type="caution">
    <text evidence="3">The sequence shown here is derived from an EMBL/GenBank/DDBJ whole genome shotgun (WGS) entry which is preliminary data.</text>
</comment>
<dbReference type="Pfam" id="PF26343">
    <property type="entry name" value="VapC50_C"/>
    <property type="match status" value="1"/>
</dbReference>
<evidence type="ECO:0000313" key="3">
    <source>
        <dbReference type="EMBL" id="KNH23098.1"/>
    </source>
</evidence>
<organism evidence="3 4">
    <name type="scientific">Pseudomonas syringae</name>
    <dbReference type="NCBI Taxonomy" id="317"/>
    <lineage>
        <taxon>Bacteria</taxon>
        <taxon>Pseudomonadati</taxon>
        <taxon>Pseudomonadota</taxon>
        <taxon>Gammaproteobacteria</taxon>
        <taxon>Pseudomonadales</taxon>
        <taxon>Pseudomonadaceae</taxon>
        <taxon>Pseudomonas</taxon>
    </lineage>
</organism>
<dbReference type="Proteomes" id="UP000036955">
    <property type="component" value="Unassembled WGS sequence"/>
</dbReference>